<dbReference type="Proteomes" id="UP000183208">
    <property type="component" value="Unassembled WGS sequence"/>
</dbReference>
<proteinExistence type="predicted"/>
<protein>
    <submittedName>
        <fullName evidence="1">Uncharacterized protein</fullName>
    </submittedName>
</protein>
<dbReference type="EMBL" id="FNTI01000001">
    <property type="protein sequence ID" value="SED74699.1"/>
    <property type="molecule type" value="Genomic_DNA"/>
</dbReference>
<reference evidence="1 2" key="1">
    <citation type="submission" date="2016-10" db="EMBL/GenBank/DDBJ databases">
        <authorList>
            <person name="de Groot N.N."/>
        </authorList>
    </citation>
    <scope>NUCLEOTIDE SEQUENCE [LARGE SCALE GENOMIC DNA]</scope>
    <source>
        <strain evidence="1 2">GAS522</strain>
    </source>
</reference>
<organism evidence="1 2">
    <name type="scientific">Bradyrhizobium lablabi</name>
    <dbReference type="NCBI Taxonomy" id="722472"/>
    <lineage>
        <taxon>Bacteria</taxon>
        <taxon>Pseudomonadati</taxon>
        <taxon>Pseudomonadota</taxon>
        <taxon>Alphaproteobacteria</taxon>
        <taxon>Hyphomicrobiales</taxon>
        <taxon>Nitrobacteraceae</taxon>
        <taxon>Bradyrhizobium</taxon>
    </lineage>
</organism>
<gene>
    <name evidence="1" type="ORF">SAMN05444171_5021</name>
</gene>
<sequence>MSNRAARDAAILLPVYQPVTCFLPCAMLEVAEDMEFVRMWVSDQRMA</sequence>
<name>A0A1M7CSI1_9BRAD</name>
<dbReference type="AlphaFoldDB" id="A0A1M7CSI1"/>
<evidence type="ECO:0000313" key="2">
    <source>
        <dbReference type="Proteomes" id="UP000183208"/>
    </source>
</evidence>
<accession>A0A1M7CSI1</accession>
<evidence type="ECO:0000313" key="1">
    <source>
        <dbReference type="EMBL" id="SED74699.1"/>
    </source>
</evidence>